<organism evidence="1 2">
    <name type="scientific">Fulvimarina endophytica</name>
    <dbReference type="NCBI Taxonomy" id="2293836"/>
    <lineage>
        <taxon>Bacteria</taxon>
        <taxon>Pseudomonadati</taxon>
        <taxon>Pseudomonadota</taxon>
        <taxon>Alphaproteobacteria</taxon>
        <taxon>Hyphomicrobiales</taxon>
        <taxon>Aurantimonadaceae</taxon>
        <taxon>Fulvimarina</taxon>
    </lineage>
</organism>
<name>A0A371X0W2_9HYPH</name>
<reference evidence="1 2" key="1">
    <citation type="submission" date="2018-08" db="EMBL/GenBank/DDBJ databases">
        <title>Fulvimarina sp. 85, whole genome shotgun sequence.</title>
        <authorList>
            <person name="Tuo L."/>
        </authorList>
    </citation>
    <scope>NUCLEOTIDE SEQUENCE [LARGE SCALE GENOMIC DNA]</scope>
    <source>
        <strain evidence="1 2">85</strain>
    </source>
</reference>
<comment type="caution">
    <text evidence="1">The sequence shown here is derived from an EMBL/GenBank/DDBJ whole genome shotgun (WGS) entry which is preliminary data.</text>
</comment>
<dbReference type="EMBL" id="QURL01000005">
    <property type="protein sequence ID" value="RFC62853.1"/>
    <property type="molecule type" value="Genomic_DNA"/>
</dbReference>
<evidence type="ECO:0000313" key="2">
    <source>
        <dbReference type="Proteomes" id="UP000264310"/>
    </source>
</evidence>
<dbReference type="GO" id="GO:0016779">
    <property type="term" value="F:nucleotidyltransferase activity"/>
    <property type="evidence" value="ECO:0007669"/>
    <property type="project" value="UniProtKB-KW"/>
</dbReference>
<dbReference type="Proteomes" id="UP000264310">
    <property type="component" value="Unassembled WGS sequence"/>
</dbReference>
<gene>
    <name evidence="1" type="ORF">DYI37_12900</name>
</gene>
<dbReference type="AlphaFoldDB" id="A0A371X0W2"/>
<keyword evidence="2" id="KW-1185">Reference proteome</keyword>
<accession>A0A371X0W2</accession>
<proteinExistence type="predicted"/>
<dbReference type="RefSeq" id="WP_116683669.1">
    <property type="nucleotide sequence ID" value="NZ_QURL01000005.1"/>
</dbReference>
<sequence length="287" mass="32083">MTRTTVSDPEESQWLVSPEDWQAFFDAYERVVLIANSDEVAIAEVVKKHGEGALFVFFNKVYKVLDAPFEAPCLLVARSSPSGANIVYRREVEEVLSYFRKDALLGILNLACADTERFSPIAAFEGRRAGRLSLAGYFREFYPTTHLPTSGFALALWLAETCRTEVHLEGFSAKRSLRWKLFADHDWTFEQTSLRLLARAGRLHMNNVEPSNAYVELARRFPEIGDGAVAAAAVEVLGNRLESASLAIDNLVSLTKFQGRVDRLLRRLKPATRKQRDKAASGKSGPV</sequence>
<keyword evidence="1" id="KW-0808">Transferase</keyword>
<keyword evidence="1" id="KW-0548">Nucleotidyltransferase</keyword>
<protein>
    <submittedName>
        <fullName evidence="1">3-deoxy-manno-octulosonate cytidylyltransferase</fullName>
    </submittedName>
</protein>
<evidence type="ECO:0000313" key="1">
    <source>
        <dbReference type="EMBL" id="RFC62853.1"/>
    </source>
</evidence>
<dbReference type="OrthoDB" id="7767499at2"/>